<feature type="site" description="Raises pKa of active site His" evidence="4">
    <location>
        <position position="155"/>
    </location>
</feature>
<evidence type="ECO:0000313" key="7">
    <source>
        <dbReference type="EMBL" id="NIJ56326.1"/>
    </source>
</evidence>
<keyword evidence="8" id="KW-1185">Reference proteome</keyword>
<comment type="pathway">
    <text evidence="1 4">Purine metabolism; IMP biosynthesis via de novo pathway; N(2)-formyl-N(1)-(5-phospho-D-ribosyl)glycinamide from N(1)-(5-phospho-D-ribosyl)glycinamide (10-formyl THF route): step 1/1.</text>
</comment>
<name>A0ABX0UTN5_9HYPH</name>
<dbReference type="EC" id="2.1.2.2" evidence="4"/>
<dbReference type="SUPFAM" id="SSF53328">
    <property type="entry name" value="Formyltransferase"/>
    <property type="match status" value="1"/>
</dbReference>
<comment type="catalytic activity">
    <reaction evidence="4">
        <text>N(1)-(5-phospho-beta-D-ribosyl)glycinamide + (6R)-10-formyltetrahydrofolate = N(2)-formyl-N(1)-(5-phospho-beta-D-ribosyl)glycinamide + (6S)-5,6,7,8-tetrahydrofolate + H(+)</text>
        <dbReference type="Rhea" id="RHEA:15053"/>
        <dbReference type="ChEBI" id="CHEBI:15378"/>
        <dbReference type="ChEBI" id="CHEBI:57453"/>
        <dbReference type="ChEBI" id="CHEBI:143788"/>
        <dbReference type="ChEBI" id="CHEBI:147286"/>
        <dbReference type="ChEBI" id="CHEBI:195366"/>
        <dbReference type="EC" id="2.1.2.2"/>
    </reaction>
</comment>
<feature type="binding site" evidence="4">
    <location>
        <position position="117"/>
    </location>
    <ligand>
        <name>(6R)-10-formyltetrahydrofolate</name>
        <dbReference type="ChEBI" id="CHEBI:195366"/>
    </ligand>
</feature>
<dbReference type="PANTHER" id="PTHR43369">
    <property type="entry name" value="PHOSPHORIBOSYLGLYCINAMIDE FORMYLTRANSFERASE"/>
    <property type="match status" value="1"/>
</dbReference>
<reference evidence="7 8" key="1">
    <citation type="submission" date="2020-03" db="EMBL/GenBank/DDBJ databases">
        <title>Genomic Encyclopedia of Type Strains, Phase IV (KMG-IV): sequencing the most valuable type-strain genomes for metagenomic binning, comparative biology and taxonomic classification.</title>
        <authorList>
            <person name="Goeker M."/>
        </authorList>
    </citation>
    <scope>NUCLEOTIDE SEQUENCE [LARGE SCALE GENOMIC DNA]</scope>
    <source>
        <strain evidence="7 8">DSM 103870</strain>
    </source>
</reference>
<dbReference type="InterPro" id="IPR036477">
    <property type="entry name" value="Formyl_transf_N_sf"/>
</dbReference>
<dbReference type="GO" id="GO:0004644">
    <property type="term" value="F:phosphoribosylglycinamide formyltransferase activity"/>
    <property type="evidence" value="ECO:0007669"/>
    <property type="project" value="UniProtKB-EC"/>
</dbReference>
<feature type="binding site" evidence="4">
    <location>
        <position position="75"/>
    </location>
    <ligand>
        <name>(6R)-10-formyltetrahydrofolate</name>
        <dbReference type="ChEBI" id="CHEBI:195366"/>
    </ligand>
</feature>
<evidence type="ECO:0000256" key="1">
    <source>
        <dbReference type="ARBA" id="ARBA00005054"/>
    </source>
</evidence>
<dbReference type="InterPro" id="IPR002376">
    <property type="entry name" value="Formyl_transf_N"/>
</dbReference>
<dbReference type="Pfam" id="PF00551">
    <property type="entry name" value="Formyl_trans_N"/>
    <property type="match status" value="1"/>
</dbReference>
<feature type="active site" description="Proton donor" evidence="4">
    <location>
        <position position="119"/>
    </location>
</feature>
<evidence type="ECO:0000256" key="3">
    <source>
        <dbReference type="ARBA" id="ARBA00022755"/>
    </source>
</evidence>
<accession>A0ABX0UTN5</accession>
<dbReference type="NCBIfam" id="TIGR00639">
    <property type="entry name" value="PurN"/>
    <property type="match status" value="1"/>
</dbReference>
<proteinExistence type="inferred from homology"/>
<dbReference type="Proteomes" id="UP001429580">
    <property type="component" value="Unassembled WGS sequence"/>
</dbReference>
<dbReference type="HAMAP" id="MF_01930">
    <property type="entry name" value="PurN"/>
    <property type="match status" value="1"/>
</dbReference>
<dbReference type="CDD" id="cd08645">
    <property type="entry name" value="FMT_core_GART"/>
    <property type="match status" value="1"/>
</dbReference>
<dbReference type="Gene3D" id="3.40.50.170">
    <property type="entry name" value="Formyl transferase, N-terminal domain"/>
    <property type="match status" value="1"/>
</dbReference>
<sequence>MTGMTAGGKRRRTAALISGRGSNMAALLAAAAATDFPAEIVLVAANRPEAAGLATARDAGIATESIDHKPFGRDREAFERALDARLNAHGIELICLAGFMRILTPWFVQRWLGRLINIHPSLLPSFPGTQTHERALAAGVRLHGCTVHFVEPEVDAGPIIAQTAVPVLPGDTPDILSARVLAQEHLLYPHALALVAGGAVRFVPGAPSGRVETDPTADRTPPTLSLSVPA</sequence>
<evidence type="ECO:0000313" key="8">
    <source>
        <dbReference type="Proteomes" id="UP001429580"/>
    </source>
</evidence>
<feature type="binding site" evidence="4">
    <location>
        <begin position="100"/>
        <end position="103"/>
    </location>
    <ligand>
        <name>(6R)-10-formyltetrahydrofolate</name>
        <dbReference type="ChEBI" id="CHEBI:195366"/>
    </ligand>
</feature>
<dbReference type="EMBL" id="JAASQI010000001">
    <property type="protein sequence ID" value="NIJ56326.1"/>
    <property type="molecule type" value="Genomic_DNA"/>
</dbReference>
<evidence type="ECO:0000256" key="4">
    <source>
        <dbReference type="HAMAP-Rule" id="MF_01930"/>
    </source>
</evidence>
<evidence type="ECO:0000256" key="2">
    <source>
        <dbReference type="ARBA" id="ARBA00022679"/>
    </source>
</evidence>
<dbReference type="InterPro" id="IPR004607">
    <property type="entry name" value="GART"/>
</dbReference>
<evidence type="ECO:0000259" key="6">
    <source>
        <dbReference type="Pfam" id="PF00551"/>
    </source>
</evidence>
<feature type="binding site" evidence="4">
    <location>
        <begin position="21"/>
        <end position="23"/>
    </location>
    <ligand>
        <name>N(1)-(5-phospho-beta-D-ribosyl)glycinamide</name>
        <dbReference type="ChEBI" id="CHEBI:143788"/>
    </ligand>
</feature>
<comment type="caution">
    <text evidence="7">The sequence shown here is derived from an EMBL/GenBank/DDBJ whole genome shotgun (WGS) entry which is preliminary data.</text>
</comment>
<keyword evidence="2 4" id="KW-0808">Transferase</keyword>
<organism evidence="7 8">
    <name type="scientific">Pseudochelatococcus lubricantis</name>
    <dbReference type="NCBI Taxonomy" id="1538102"/>
    <lineage>
        <taxon>Bacteria</taxon>
        <taxon>Pseudomonadati</taxon>
        <taxon>Pseudomonadota</taxon>
        <taxon>Alphaproteobacteria</taxon>
        <taxon>Hyphomicrobiales</taxon>
        <taxon>Chelatococcaceae</taxon>
        <taxon>Pseudochelatococcus</taxon>
    </lineage>
</organism>
<keyword evidence="3 4" id="KW-0658">Purine biosynthesis</keyword>
<dbReference type="PANTHER" id="PTHR43369:SF2">
    <property type="entry name" value="PHOSPHORIBOSYLGLYCINAMIDE FORMYLTRANSFERASE"/>
    <property type="match status" value="1"/>
</dbReference>
<evidence type="ECO:0000256" key="5">
    <source>
        <dbReference type="SAM" id="MobiDB-lite"/>
    </source>
</evidence>
<comment type="function">
    <text evidence="4">Catalyzes the transfer of a formyl group from 10-formyltetrahydrofolate to 5-phospho-ribosyl-glycinamide (GAR), producing 5-phospho-ribosyl-N-formylglycinamide (FGAR) and tetrahydrofolate.</text>
</comment>
<feature type="domain" description="Formyl transferase N-terminal" evidence="6">
    <location>
        <begin position="12"/>
        <end position="192"/>
    </location>
</feature>
<feature type="region of interest" description="Disordered" evidence="5">
    <location>
        <begin position="206"/>
        <end position="230"/>
    </location>
</feature>
<comment type="similarity">
    <text evidence="4">Belongs to the GART family.</text>
</comment>
<gene>
    <name evidence="4" type="primary">purN</name>
    <name evidence="7" type="ORF">FHS82_000139</name>
</gene>
<protein>
    <recommendedName>
        <fullName evidence="4">Phosphoribosylglycinamide formyltransferase</fullName>
        <ecNumber evidence="4">2.1.2.2</ecNumber>
    </recommendedName>
    <alternativeName>
        <fullName evidence="4">5'-phosphoribosylglycinamide transformylase</fullName>
    </alternativeName>
    <alternativeName>
        <fullName evidence="4">GAR transformylase</fullName>
        <shortName evidence="4">GART</shortName>
    </alternativeName>
</protein>